<evidence type="ECO:0000313" key="3">
    <source>
        <dbReference type="Proteomes" id="UP000198706"/>
    </source>
</evidence>
<dbReference type="STRING" id="137658.SAMN05216186_105100"/>
<reference evidence="2 3" key="1">
    <citation type="submission" date="2016-10" db="EMBL/GenBank/DDBJ databases">
        <authorList>
            <person name="de Groot N.N."/>
        </authorList>
    </citation>
    <scope>NUCLEOTIDE SEQUENCE [LARGE SCALE GENOMIC DNA]</scope>
    <source>
        <strain evidence="2 3">JCM 21544</strain>
    </source>
</reference>
<keyword evidence="1" id="KW-0732">Signal</keyword>
<feature type="signal peptide" evidence="1">
    <location>
        <begin position="1"/>
        <end position="21"/>
    </location>
</feature>
<gene>
    <name evidence="2" type="ORF">SAMN05216186_105100</name>
</gene>
<accession>A0A1G9A4S8</accession>
<feature type="chain" id="PRO_5011501157" evidence="1">
    <location>
        <begin position="22"/>
        <end position="144"/>
    </location>
</feature>
<evidence type="ECO:0000256" key="1">
    <source>
        <dbReference type="SAM" id="SignalP"/>
    </source>
</evidence>
<dbReference type="OrthoDB" id="6930070at2"/>
<protein>
    <submittedName>
        <fullName evidence="2">Uncharacterized protein</fullName>
    </submittedName>
</protein>
<evidence type="ECO:0000313" key="2">
    <source>
        <dbReference type="EMBL" id="SDK22326.1"/>
    </source>
</evidence>
<organism evidence="2 3">
    <name type="scientific">Pseudomonas indica</name>
    <dbReference type="NCBI Taxonomy" id="137658"/>
    <lineage>
        <taxon>Bacteria</taxon>
        <taxon>Pseudomonadati</taxon>
        <taxon>Pseudomonadota</taxon>
        <taxon>Gammaproteobacteria</taxon>
        <taxon>Pseudomonadales</taxon>
        <taxon>Pseudomonadaceae</taxon>
        <taxon>Pseudomonas</taxon>
    </lineage>
</organism>
<keyword evidence="3" id="KW-1185">Reference proteome</keyword>
<sequence>MTRALNALLCSALCIALPACAQSSADTATQARLGERQLTLEEHDGRCALVEPGQANLDLQLKWPCQFHRDREGGLRTRQVGENRVLLVESSEQVPDSQDCRTEIQAVRTLGAGLEPSEAVSRVAACPPIQWDDKVFIGLFESRP</sequence>
<dbReference type="RefSeq" id="WP_084335103.1">
    <property type="nucleotide sequence ID" value="NZ_FNFD01000005.1"/>
</dbReference>
<dbReference type="Proteomes" id="UP000198706">
    <property type="component" value="Unassembled WGS sequence"/>
</dbReference>
<name>A0A1G9A4S8_9PSED</name>
<proteinExistence type="predicted"/>
<dbReference type="EMBL" id="FNFD01000005">
    <property type="protein sequence ID" value="SDK22326.1"/>
    <property type="molecule type" value="Genomic_DNA"/>
</dbReference>
<dbReference type="AlphaFoldDB" id="A0A1G9A4S8"/>